<dbReference type="EMBL" id="RAQQ01000050">
    <property type="protein sequence ID" value="RKF22804.1"/>
    <property type="molecule type" value="Genomic_DNA"/>
</dbReference>
<proteinExistence type="predicted"/>
<protein>
    <submittedName>
        <fullName evidence="1">Uncharacterized protein</fullName>
    </submittedName>
</protein>
<organism evidence="1 2">
    <name type="scientific">Micromonospora globbae</name>
    <dbReference type="NCBI Taxonomy" id="1894969"/>
    <lineage>
        <taxon>Bacteria</taxon>
        <taxon>Bacillati</taxon>
        <taxon>Actinomycetota</taxon>
        <taxon>Actinomycetes</taxon>
        <taxon>Micromonosporales</taxon>
        <taxon>Micromonosporaceae</taxon>
        <taxon>Micromonospora</taxon>
    </lineage>
</organism>
<reference evidence="1 2" key="1">
    <citation type="journal article" date="2018" name="Int. J. Syst. Evol. Microbiol.">
        <title>Micromonospora globbae sp. nov., an endophytic actinomycete isolated from roots of Globba winitii C. H. Wright.</title>
        <authorList>
            <person name="Kuncharoen N."/>
            <person name="Pittayakhajonwut P."/>
            <person name="Tanasupawat S."/>
        </authorList>
    </citation>
    <scope>NUCLEOTIDE SEQUENCE [LARGE SCALE GENOMIC DNA]</scope>
    <source>
        <strain evidence="1 2">WPS1-2</strain>
    </source>
</reference>
<sequence length="118" mass="12556">MVDDQASLVDNLRQRTVTVEVGGAVEQPFLSVNGTQLRLSGAGLASPATIESYEYDTAAAATQDAEQIDPNGDPWTSKIAWVAPPHFYRAQRLIVLYVGADAGMRLLAGLLGPPFAGR</sequence>
<dbReference type="AlphaFoldDB" id="A0A420EQ56"/>
<evidence type="ECO:0000313" key="2">
    <source>
        <dbReference type="Proteomes" id="UP000285744"/>
    </source>
</evidence>
<gene>
    <name evidence="1" type="ORF">D7I43_31395</name>
</gene>
<dbReference type="Proteomes" id="UP000285744">
    <property type="component" value="Unassembled WGS sequence"/>
</dbReference>
<comment type="caution">
    <text evidence="1">The sequence shown here is derived from an EMBL/GenBank/DDBJ whole genome shotgun (WGS) entry which is preliminary data.</text>
</comment>
<name>A0A420EQ56_9ACTN</name>
<accession>A0A420EQ56</accession>
<evidence type="ECO:0000313" key="1">
    <source>
        <dbReference type="EMBL" id="RKF22804.1"/>
    </source>
</evidence>